<evidence type="ECO:0000313" key="3">
    <source>
        <dbReference type="RefSeq" id="XP_014679371.1"/>
    </source>
</evidence>
<accession>A0ABM1F4K0</accession>
<dbReference type="InterPro" id="IPR046815">
    <property type="entry name" value="P2RX7_C"/>
</dbReference>
<evidence type="ECO:0000259" key="1">
    <source>
        <dbReference type="Pfam" id="PF20478"/>
    </source>
</evidence>
<dbReference type="GeneID" id="106819239"/>
<gene>
    <name evidence="3" type="primary">LOC106819239</name>
</gene>
<feature type="non-terminal residue" evidence="3">
    <location>
        <position position="1"/>
    </location>
</feature>
<proteinExistence type="predicted"/>
<dbReference type="PANTHER" id="PTHR36981:SF3">
    <property type="entry name" value="UBIQUITIN-LIKE PROTEASE FAMILY PROFILE DOMAIN-CONTAINING PROTEIN"/>
    <property type="match status" value="1"/>
</dbReference>
<feature type="domain" description="P2X purinoreceptor 7 intracellular" evidence="1">
    <location>
        <begin position="83"/>
        <end position="173"/>
    </location>
</feature>
<dbReference type="Proteomes" id="UP000695022">
    <property type="component" value="Unplaced"/>
</dbReference>
<name>A0ABM1F4K0_PRICU</name>
<evidence type="ECO:0000313" key="2">
    <source>
        <dbReference type="Proteomes" id="UP000695022"/>
    </source>
</evidence>
<dbReference type="Pfam" id="PF20478">
    <property type="entry name" value="P2RX7_C"/>
    <property type="match status" value="1"/>
</dbReference>
<dbReference type="PANTHER" id="PTHR36981">
    <property type="entry name" value="ZGC:195170"/>
    <property type="match status" value="1"/>
</dbReference>
<organism evidence="2 3">
    <name type="scientific">Priapulus caudatus</name>
    <name type="common">Priapulid worm</name>
    <dbReference type="NCBI Taxonomy" id="37621"/>
    <lineage>
        <taxon>Eukaryota</taxon>
        <taxon>Metazoa</taxon>
        <taxon>Ecdysozoa</taxon>
        <taxon>Scalidophora</taxon>
        <taxon>Priapulida</taxon>
        <taxon>Priapulimorpha</taxon>
        <taxon>Priapulimorphida</taxon>
        <taxon>Priapulidae</taxon>
        <taxon>Priapulus</taxon>
    </lineage>
</organism>
<reference evidence="3" key="1">
    <citation type="submission" date="2025-08" db="UniProtKB">
        <authorList>
            <consortium name="RefSeq"/>
        </authorList>
    </citation>
    <scope>IDENTIFICATION</scope>
</reference>
<dbReference type="RefSeq" id="XP_014679371.1">
    <property type="nucleotide sequence ID" value="XM_014823885.1"/>
</dbReference>
<sequence length="173" mass="19802">KRKFKKHHIREKKPRAHRSLRFEETEASVSYTGAPQQLSTSCTSAEEYVKQLTRPQLEKSLLTIADYDLRKIKATTAVAGSGADPSAHHQPQPHAFCACKHCVDMPTPLEQLCCKKTPRLCVTQLEDFQTICLNRSILSVALCYREDLLCLPEVRANDAIRHAGYRQFVYWRM</sequence>
<keyword evidence="2" id="KW-1185">Reference proteome</keyword>
<protein>
    <submittedName>
        <fullName evidence="3">P2X purinoceptor 7-like</fullName>
    </submittedName>
</protein>